<gene>
    <name evidence="3" type="ORF">PFICI_03581</name>
</gene>
<organism evidence="3 4">
    <name type="scientific">Pestalotiopsis fici (strain W106-1 / CGMCC3.15140)</name>
    <dbReference type="NCBI Taxonomy" id="1229662"/>
    <lineage>
        <taxon>Eukaryota</taxon>
        <taxon>Fungi</taxon>
        <taxon>Dikarya</taxon>
        <taxon>Ascomycota</taxon>
        <taxon>Pezizomycotina</taxon>
        <taxon>Sordariomycetes</taxon>
        <taxon>Xylariomycetidae</taxon>
        <taxon>Amphisphaeriales</taxon>
        <taxon>Sporocadaceae</taxon>
        <taxon>Pestalotiopsis</taxon>
    </lineage>
</organism>
<dbReference type="eggNOG" id="ENOG502QPRK">
    <property type="taxonomic scope" value="Eukaryota"/>
</dbReference>
<dbReference type="PANTHER" id="PTHR34315">
    <property type="match status" value="1"/>
</dbReference>
<dbReference type="Proteomes" id="UP000030651">
    <property type="component" value="Unassembled WGS sequence"/>
</dbReference>
<feature type="domain" description="Intradiol ring-cleavage dioxygenases" evidence="2">
    <location>
        <begin position="131"/>
        <end position="222"/>
    </location>
</feature>
<dbReference type="Gene3D" id="2.60.130.10">
    <property type="entry name" value="Aromatic compound dioxygenase"/>
    <property type="match status" value="1"/>
</dbReference>
<dbReference type="GO" id="GO:0016702">
    <property type="term" value="F:oxidoreductase activity, acting on single donors with incorporation of molecular oxygen, incorporation of two atoms of oxygen"/>
    <property type="evidence" value="ECO:0007669"/>
    <property type="project" value="InterPro"/>
</dbReference>
<feature type="chain" id="PRO_5004834778" description="Intradiol ring-cleavage dioxygenases domain-containing protein" evidence="1">
    <location>
        <begin position="20"/>
        <end position="381"/>
    </location>
</feature>
<dbReference type="InterPro" id="IPR000627">
    <property type="entry name" value="Intradiol_dOase_C"/>
</dbReference>
<dbReference type="Pfam" id="PF00775">
    <property type="entry name" value="Dioxygenase_C"/>
    <property type="match status" value="1"/>
</dbReference>
<evidence type="ECO:0000259" key="2">
    <source>
        <dbReference type="Pfam" id="PF00775"/>
    </source>
</evidence>
<dbReference type="InParanoid" id="W3XJY0"/>
<feature type="signal peptide" evidence="1">
    <location>
        <begin position="1"/>
        <end position="19"/>
    </location>
</feature>
<dbReference type="PANTHER" id="PTHR34315:SF1">
    <property type="entry name" value="INTRADIOL RING-CLEAVAGE DIOXYGENASES DOMAIN-CONTAINING PROTEIN-RELATED"/>
    <property type="match status" value="1"/>
</dbReference>
<evidence type="ECO:0000256" key="1">
    <source>
        <dbReference type="SAM" id="SignalP"/>
    </source>
</evidence>
<dbReference type="AlphaFoldDB" id="W3XJY0"/>
<evidence type="ECO:0000313" key="4">
    <source>
        <dbReference type="Proteomes" id="UP000030651"/>
    </source>
</evidence>
<proteinExistence type="predicted"/>
<dbReference type="SUPFAM" id="SSF49482">
    <property type="entry name" value="Aromatic compound dioxygenase"/>
    <property type="match status" value="1"/>
</dbReference>
<name>W3XJY0_PESFW</name>
<sequence>MPSFMFIALCLLAATLCTAHPRHNVRDEAAERAGSYKSLKARNLGHCEDKLITRGHTSTAISRRASAVGALRRQNARLAGRDFATVLNTTHHSNLTGITANTDAEILFTGERSCTLVPESTQGPYFVSGEMVRSDITEDEPGVPLYLDIQLISTRDCEPIEGVALDIWHANATGEYSGYPAPEGGMNTTFLRGIQVTDDDGVVAYKTIFPGHYNGRATHIHMAAHSPGNWTLLPNNTIAGGKWTSHVGQVFYDQDVINQVETFYPYTENNITLTTNDQDIIIEQETTEAEVDPIAEYVLLGESVAEGIYSWISIAIDPEAIYWVPAAVDHVEGGGVEDPCFEMLNLPTDFSWPDTRPAYCSTVPYAKRTAMPTPNSAPTPN</sequence>
<dbReference type="RefSeq" id="XP_007830353.1">
    <property type="nucleotide sequence ID" value="XM_007832162.1"/>
</dbReference>
<reference evidence="4" key="1">
    <citation type="journal article" date="2015" name="BMC Genomics">
        <title>Genomic and transcriptomic analysis of the endophytic fungus Pestalotiopsis fici reveals its lifestyle and high potential for synthesis of natural products.</title>
        <authorList>
            <person name="Wang X."/>
            <person name="Zhang X."/>
            <person name="Liu L."/>
            <person name="Xiang M."/>
            <person name="Wang W."/>
            <person name="Sun X."/>
            <person name="Che Y."/>
            <person name="Guo L."/>
            <person name="Liu G."/>
            <person name="Guo L."/>
            <person name="Wang C."/>
            <person name="Yin W.B."/>
            <person name="Stadler M."/>
            <person name="Zhang X."/>
            <person name="Liu X."/>
        </authorList>
    </citation>
    <scope>NUCLEOTIDE SEQUENCE [LARGE SCALE GENOMIC DNA]</scope>
    <source>
        <strain evidence="4">W106-1 / CGMCC3.15140</strain>
    </source>
</reference>
<dbReference type="HOGENOM" id="CLU_027719_0_0_1"/>
<dbReference type="EMBL" id="KI912110">
    <property type="protein sequence ID" value="ETS85556.1"/>
    <property type="molecule type" value="Genomic_DNA"/>
</dbReference>
<dbReference type="GeneID" id="19268594"/>
<dbReference type="GO" id="GO:0008199">
    <property type="term" value="F:ferric iron binding"/>
    <property type="evidence" value="ECO:0007669"/>
    <property type="project" value="InterPro"/>
</dbReference>
<dbReference type="OrthoDB" id="121380at2759"/>
<dbReference type="KEGG" id="pfy:PFICI_03581"/>
<dbReference type="CDD" id="cd03457">
    <property type="entry name" value="intradiol_dioxygenase_like"/>
    <property type="match status" value="1"/>
</dbReference>
<evidence type="ECO:0000313" key="3">
    <source>
        <dbReference type="EMBL" id="ETS85556.1"/>
    </source>
</evidence>
<protein>
    <recommendedName>
        <fullName evidence="2">Intradiol ring-cleavage dioxygenases domain-containing protein</fullName>
    </recommendedName>
</protein>
<accession>W3XJY0</accession>
<keyword evidence="4" id="KW-1185">Reference proteome</keyword>
<keyword evidence="1" id="KW-0732">Signal</keyword>
<dbReference type="InterPro" id="IPR015889">
    <property type="entry name" value="Intradiol_dOase_core"/>
</dbReference>